<evidence type="ECO:0000256" key="1">
    <source>
        <dbReference type="ARBA" id="ARBA00004589"/>
    </source>
</evidence>
<dbReference type="HOGENOM" id="CLU_081402_0_0_1"/>
<feature type="chain" id="PRO_5028509932" description="Dipeptidase" evidence="3">
    <location>
        <begin position="36"/>
        <end position="438"/>
    </location>
</feature>
<dbReference type="GO" id="GO:0016805">
    <property type="term" value="F:dipeptidase activity"/>
    <property type="evidence" value="ECO:0000318"/>
    <property type="project" value="GO_Central"/>
</dbReference>
<dbReference type="RefSeq" id="XP_028905817.1">
    <property type="nucleotide sequence ID" value="XM_029049984.2"/>
</dbReference>
<evidence type="ECO:0000313" key="4">
    <source>
        <dbReference type="Ensembl" id="ENSOANP00000033125.2"/>
    </source>
</evidence>
<dbReference type="GO" id="GO:0006508">
    <property type="term" value="P:proteolysis"/>
    <property type="evidence" value="ECO:0007669"/>
    <property type="project" value="UniProtKB-KW"/>
</dbReference>
<dbReference type="GeneID" id="100081640"/>
<dbReference type="FunFam" id="3.20.20.140:FF:000030">
    <property type="entry name" value="Dipeptidase"/>
    <property type="match status" value="1"/>
</dbReference>
<dbReference type="InterPro" id="IPR032466">
    <property type="entry name" value="Metal_Hydrolase"/>
</dbReference>
<keyword evidence="3" id="KW-0482">Metalloprotease</keyword>
<dbReference type="GO" id="GO:0005886">
    <property type="term" value="C:plasma membrane"/>
    <property type="evidence" value="ECO:0000318"/>
    <property type="project" value="GO_Central"/>
</dbReference>
<keyword evidence="2 3" id="KW-0449">Lipoprotein</keyword>
<dbReference type="OrthoDB" id="445695at2759"/>
<keyword evidence="3" id="KW-0224">Dipeptidase</keyword>
<dbReference type="eggNOG" id="KOG4127">
    <property type="taxonomic scope" value="Eukaryota"/>
</dbReference>
<keyword evidence="3" id="KW-0645">Protease</keyword>
<feature type="signal peptide" evidence="3">
    <location>
        <begin position="1"/>
        <end position="35"/>
    </location>
</feature>
<dbReference type="Pfam" id="PF01244">
    <property type="entry name" value="Peptidase_M19"/>
    <property type="match status" value="1"/>
</dbReference>
<dbReference type="RefSeq" id="XP_028905818.1">
    <property type="nucleotide sequence ID" value="XM_029049985.1"/>
</dbReference>
<keyword evidence="3" id="KW-0732">Signal</keyword>
<reference evidence="4" key="3">
    <citation type="submission" date="2025-09" db="UniProtKB">
        <authorList>
            <consortium name="Ensembl"/>
        </authorList>
    </citation>
    <scope>IDENTIFICATION</scope>
    <source>
        <strain evidence="4">Glennie</strain>
    </source>
</reference>
<reference evidence="4 5" key="1">
    <citation type="journal article" date="2008" name="Nature">
        <title>Genome analysis of the platypus reveals unique signatures of evolution.</title>
        <authorList>
            <person name="Warren W.C."/>
            <person name="Hillier L.W."/>
            <person name="Marshall Graves J.A."/>
            <person name="Birney E."/>
            <person name="Ponting C.P."/>
            <person name="Grutzner F."/>
            <person name="Belov K."/>
            <person name="Miller W."/>
            <person name="Clarke L."/>
            <person name="Chinwalla A.T."/>
            <person name="Yang S.P."/>
            <person name="Heger A."/>
            <person name="Locke D.P."/>
            <person name="Miethke P."/>
            <person name="Waters P.D."/>
            <person name="Veyrunes F."/>
            <person name="Fulton L."/>
            <person name="Fulton B."/>
            <person name="Graves T."/>
            <person name="Wallis J."/>
            <person name="Puente X.S."/>
            <person name="Lopez-Otin C."/>
            <person name="Ordonez G.R."/>
            <person name="Eichler E.E."/>
            <person name="Chen L."/>
            <person name="Cheng Z."/>
            <person name="Deakin J.E."/>
            <person name="Alsop A."/>
            <person name="Thompson K."/>
            <person name="Kirby P."/>
            <person name="Papenfuss A.T."/>
            <person name="Wakefield M.J."/>
            <person name="Olender T."/>
            <person name="Lancet D."/>
            <person name="Huttley G.A."/>
            <person name="Smit A.F."/>
            <person name="Pask A."/>
            <person name="Temple-Smith P."/>
            <person name="Batzer M.A."/>
            <person name="Walker J.A."/>
            <person name="Konkel M.K."/>
            <person name="Harris R.S."/>
            <person name="Whittington C.M."/>
            <person name="Wong E.S."/>
            <person name="Gemmell N.J."/>
            <person name="Buschiazzo E."/>
            <person name="Vargas Jentzsch I.M."/>
            <person name="Merkel A."/>
            <person name="Schmitz J."/>
            <person name="Zemann A."/>
            <person name="Churakov G."/>
            <person name="Kriegs J.O."/>
            <person name="Brosius J."/>
            <person name="Murchison E.P."/>
            <person name="Sachidanandam R."/>
            <person name="Smith C."/>
            <person name="Hannon G.J."/>
            <person name="Tsend-Ayush E."/>
            <person name="McMillan D."/>
            <person name="Attenborough R."/>
            <person name="Rens W."/>
            <person name="Ferguson-Smith M."/>
            <person name="Lefevre C.M."/>
            <person name="Sharp J.A."/>
            <person name="Nicholas K.R."/>
            <person name="Ray D.A."/>
            <person name="Kube M."/>
            <person name="Reinhardt R."/>
            <person name="Pringle T.H."/>
            <person name="Taylor J."/>
            <person name="Jones R.C."/>
            <person name="Nixon B."/>
            <person name="Dacheux J.L."/>
            <person name="Niwa H."/>
            <person name="Sekita Y."/>
            <person name="Huang X."/>
            <person name="Stark A."/>
            <person name="Kheradpour P."/>
            <person name="Kellis M."/>
            <person name="Flicek P."/>
            <person name="Chen Y."/>
            <person name="Webber C."/>
            <person name="Hardison R."/>
            <person name="Nelson J."/>
            <person name="Hallsworth-Pepin K."/>
            <person name="Delehaunty K."/>
            <person name="Markovic C."/>
            <person name="Minx P."/>
            <person name="Feng Y."/>
            <person name="Kremitzki C."/>
            <person name="Mitreva M."/>
            <person name="Glasscock J."/>
            <person name="Wylie T."/>
            <person name="Wohldmann P."/>
            <person name="Thiru P."/>
            <person name="Nhan M.N."/>
            <person name="Pohl C.S."/>
            <person name="Smith S.M."/>
            <person name="Hou S."/>
            <person name="Nefedov M."/>
            <person name="de Jong P.J."/>
            <person name="Renfree M.B."/>
            <person name="Mardis E.R."/>
            <person name="Wilson R.K."/>
        </authorList>
    </citation>
    <scope>NUCLEOTIDE SEQUENCE [LARGE SCALE GENOMIC DNA]</scope>
    <source>
        <strain evidence="4 5">Glennie</strain>
    </source>
</reference>
<dbReference type="STRING" id="9258.ENSOANP00000033125"/>
<keyword evidence="3" id="KW-0378">Hydrolase</keyword>
<keyword evidence="5" id="KW-1185">Reference proteome</keyword>
<dbReference type="InParanoid" id="K7EHW8"/>
<comment type="cofactor">
    <cofactor evidence="3">
        <name>Zn(2+)</name>
        <dbReference type="ChEBI" id="CHEBI:29105"/>
    </cofactor>
</comment>
<dbReference type="GO" id="GO:0098552">
    <property type="term" value="C:side of membrane"/>
    <property type="evidence" value="ECO:0007669"/>
    <property type="project" value="UniProtKB-KW"/>
</dbReference>
<name>K7EHW8_ORNAN</name>
<keyword evidence="3" id="KW-0479">Metal-binding</keyword>
<dbReference type="MEROPS" id="M19.011"/>
<dbReference type="SUPFAM" id="SSF51556">
    <property type="entry name" value="Metallo-dependent hydrolases"/>
    <property type="match status" value="1"/>
</dbReference>
<dbReference type="GO" id="GO:0070573">
    <property type="term" value="F:metallodipeptidase activity"/>
    <property type="evidence" value="ECO:0007669"/>
    <property type="project" value="InterPro"/>
</dbReference>
<keyword evidence="3" id="KW-1015">Disulfide bond</keyword>
<sequence>MQCWQPSAPMGTFLETKKQLAGQVLLLLLLPAAVASSSDPEQAVNLRKRAEDLMKASPLIDGHNDFPLILKWHLQNKLNGTDLHTYERSHTNIMKLQAGLVGAQFWSAYVPCGTQNKDALRLTLEQIDVIKRMCDKYNELEFVSSAEALSQSKKIACLIGVEGGHSIDSSLPVLRTFYELGVRYLTLSHTCNTPWVETSSKETHHFYLNVTGLSSFGEEVVKEMNRLGMMIDLSHTSDATVKHALRISRAPVIFTHSSAFSVCNHPRNVPDEFLLQLKQNGGIVMVTFSMGVIQCNQSANISTVADHFDHVKKVAGAESIGIGGDYDGVAKLPTGLEDVSKYPDLIAELLRRGWSEEELKGVLRNNLLRVFKRVEQVRRESVAETPNEAEIPVEEVKNPCRTEKEDILTVYSSSNSFILKAMLTHIGGALMTFLLLSY</sequence>
<dbReference type="GeneTree" id="ENSGT00940000160211"/>
<protein>
    <recommendedName>
        <fullName evidence="3">Dipeptidase</fullName>
        <ecNumber evidence="3">3.4.13.19</ecNumber>
    </recommendedName>
</protein>
<dbReference type="OMA" id="WSGNVLR"/>
<proteinExistence type="inferred from homology"/>
<keyword evidence="2 3" id="KW-0472">Membrane</keyword>
<dbReference type="Gene3D" id="3.20.20.140">
    <property type="entry name" value="Metal-dependent hydrolases"/>
    <property type="match status" value="1"/>
</dbReference>
<comment type="catalytic activity">
    <reaction evidence="3">
        <text>an L-aminoacyl-L-amino acid + H2O = 2 an L-alpha-amino acid</text>
        <dbReference type="Rhea" id="RHEA:48940"/>
        <dbReference type="ChEBI" id="CHEBI:15377"/>
        <dbReference type="ChEBI" id="CHEBI:59869"/>
        <dbReference type="ChEBI" id="CHEBI:77460"/>
        <dbReference type="EC" id="3.4.13.19"/>
    </reaction>
</comment>
<keyword evidence="3" id="KW-0862">Zinc</keyword>
<gene>
    <name evidence="4" type="primary">LOC100081640</name>
    <name evidence="4" type="synonym">DPEP2</name>
</gene>
<reference evidence="4" key="2">
    <citation type="submission" date="2025-08" db="UniProtKB">
        <authorList>
            <consortium name="Ensembl"/>
        </authorList>
    </citation>
    <scope>IDENTIFICATION</scope>
    <source>
        <strain evidence="4">Glennie</strain>
    </source>
</reference>
<dbReference type="Ensembl" id="ENSOANT00000042370.2">
    <property type="protein sequence ID" value="ENSOANP00000033125.2"/>
    <property type="gene ID" value="ENSOANG00000031142.2"/>
</dbReference>
<dbReference type="AlphaFoldDB" id="K7EHW8"/>
<evidence type="ECO:0000256" key="2">
    <source>
        <dbReference type="ARBA" id="ARBA00022622"/>
    </source>
</evidence>
<dbReference type="GO" id="GO:0046872">
    <property type="term" value="F:metal ion binding"/>
    <property type="evidence" value="ECO:0007669"/>
    <property type="project" value="UniProtKB-UniRule"/>
</dbReference>
<dbReference type="PROSITE" id="PS51365">
    <property type="entry name" value="RENAL_DIPEPTIDASE_2"/>
    <property type="match status" value="1"/>
</dbReference>
<comment type="subcellular location">
    <subcellularLocation>
        <location evidence="1 3">Membrane</location>
        <topology evidence="1 3">Lipid-anchor</topology>
        <topology evidence="1 3">GPI-anchor</topology>
    </subcellularLocation>
</comment>
<evidence type="ECO:0000256" key="3">
    <source>
        <dbReference type="RuleBase" id="RU341113"/>
    </source>
</evidence>
<comment type="similarity">
    <text evidence="3">Belongs to the metallo-dependent hydrolases superfamily. Peptidase M19 family.</text>
</comment>
<comment type="subunit">
    <text evidence="3">Homodimer; disulfide-linked.</text>
</comment>
<evidence type="ECO:0000313" key="5">
    <source>
        <dbReference type="Proteomes" id="UP000002279"/>
    </source>
</evidence>
<dbReference type="PANTHER" id="PTHR10443:SF9">
    <property type="entry name" value="DIPEPTIDASE 2"/>
    <property type="match status" value="1"/>
</dbReference>
<accession>K7EHW8</accession>
<keyword evidence="2 3" id="KW-0336">GPI-anchor</keyword>
<dbReference type="PROSITE" id="PS00869">
    <property type="entry name" value="RENAL_DIPEPTIDASE_1"/>
    <property type="match status" value="1"/>
</dbReference>
<dbReference type="EC" id="3.4.13.19" evidence="3"/>
<keyword evidence="2 3" id="KW-0325">Glycoprotein</keyword>
<dbReference type="CDD" id="cd01301">
    <property type="entry name" value="rDP_like"/>
    <property type="match status" value="1"/>
</dbReference>
<dbReference type="Proteomes" id="UP000002279">
    <property type="component" value="Chromosome X1"/>
</dbReference>
<dbReference type="InterPro" id="IPR000180">
    <property type="entry name" value="Dipep_AS"/>
</dbReference>
<dbReference type="InterPro" id="IPR008257">
    <property type="entry name" value="Pept_M19"/>
</dbReference>
<dbReference type="FunCoup" id="K7EHW8">
    <property type="interactions" value="123"/>
</dbReference>
<dbReference type="PANTHER" id="PTHR10443">
    <property type="entry name" value="MICROSOMAL DIPEPTIDASE"/>
    <property type="match status" value="1"/>
</dbReference>
<organism evidence="4 5">
    <name type="scientific">Ornithorhynchus anatinus</name>
    <name type="common">Duckbill platypus</name>
    <dbReference type="NCBI Taxonomy" id="9258"/>
    <lineage>
        <taxon>Eukaryota</taxon>
        <taxon>Metazoa</taxon>
        <taxon>Chordata</taxon>
        <taxon>Craniata</taxon>
        <taxon>Vertebrata</taxon>
        <taxon>Euteleostomi</taxon>
        <taxon>Mammalia</taxon>
        <taxon>Monotremata</taxon>
        <taxon>Ornithorhynchidae</taxon>
        <taxon>Ornithorhynchus</taxon>
    </lineage>
</organism>
<dbReference type="Bgee" id="ENSOANG00000031142">
    <property type="expression patterns" value="Expressed in testis and 5 other cell types or tissues"/>
</dbReference>